<keyword evidence="2" id="KW-1185">Reference proteome</keyword>
<evidence type="ECO:0000313" key="1">
    <source>
        <dbReference type="EMBL" id="GGM67258.1"/>
    </source>
</evidence>
<accession>A0A917U941</accession>
<sequence>MTYETAYGHQIRVAFPPDDAATARAVITAAAHEMGCTVLATTTHSRTPT</sequence>
<comment type="caution">
    <text evidence="1">The sequence shown here is derived from an EMBL/GenBank/DDBJ whole genome shotgun (WGS) entry which is preliminary data.</text>
</comment>
<gene>
    <name evidence="1" type="ORF">GCM10011608_60680</name>
</gene>
<proteinExistence type="predicted"/>
<organism evidence="1 2">
    <name type="scientific">Micromonospora sonchi</name>
    <dbReference type="NCBI Taxonomy" id="1763543"/>
    <lineage>
        <taxon>Bacteria</taxon>
        <taxon>Bacillati</taxon>
        <taxon>Actinomycetota</taxon>
        <taxon>Actinomycetes</taxon>
        <taxon>Micromonosporales</taxon>
        <taxon>Micromonosporaceae</taxon>
        <taxon>Micromonospora</taxon>
    </lineage>
</organism>
<dbReference type="AlphaFoldDB" id="A0A917U941"/>
<dbReference type="Proteomes" id="UP000608890">
    <property type="component" value="Unassembled WGS sequence"/>
</dbReference>
<reference evidence="1" key="1">
    <citation type="journal article" date="2014" name="Int. J. Syst. Evol. Microbiol.">
        <title>Complete genome sequence of Corynebacterium casei LMG S-19264T (=DSM 44701T), isolated from a smear-ripened cheese.</title>
        <authorList>
            <consortium name="US DOE Joint Genome Institute (JGI-PGF)"/>
            <person name="Walter F."/>
            <person name="Albersmeier A."/>
            <person name="Kalinowski J."/>
            <person name="Ruckert C."/>
        </authorList>
    </citation>
    <scope>NUCLEOTIDE SEQUENCE</scope>
    <source>
        <strain evidence="1">CGMCC 4.7312</strain>
    </source>
</reference>
<protein>
    <submittedName>
        <fullName evidence="1">Uncharacterized protein</fullName>
    </submittedName>
</protein>
<name>A0A917U941_9ACTN</name>
<dbReference type="EMBL" id="BMNB01000056">
    <property type="protein sequence ID" value="GGM67258.1"/>
    <property type="molecule type" value="Genomic_DNA"/>
</dbReference>
<evidence type="ECO:0000313" key="2">
    <source>
        <dbReference type="Proteomes" id="UP000608890"/>
    </source>
</evidence>
<reference evidence="1" key="2">
    <citation type="submission" date="2020-09" db="EMBL/GenBank/DDBJ databases">
        <authorList>
            <person name="Sun Q."/>
            <person name="Zhou Y."/>
        </authorList>
    </citation>
    <scope>NUCLEOTIDE SEQUENCE</scope>
    <source>
        <strain evidence="1">CGMCC 4.7312</strain>
    </source>
</reference>